<dbReference type="PANTHER" id="PTHR47406:SF2">
    <property type="entry name" value="ALPHA GLUCURONIDASE N-TERMINAL DOMAIN-CONTAINING PROTEIN"/>
    <property type="match status" value="1"/>
</dbReference>
<evidence type="ECO:0000313" key="3">
    <source>
        <dbReference type="EMBL" id="QDU92917.1"/>
    </source>
</evidence>
<dbReference type="Pfam" id="PF16126">
    <property type="entry name" value="DUF4838"/>
    <property type="match status" value="1"/>
</dbReference>
<dbReference type="KEGG" id="lcre:Pla8534_06900"/>
<reference evidence="3 4" key="1">
    <citation type="submission" date="2019-02" db="EMBL/GenBank/DDBJ databases">
        <title>Deep-cultivation of Planctomycetes and their phenomic and genomic characterization uncovers novel biology.</title>
        <authorList>
            <person name="Wiegand S."/>
            <person name="Jogler M."/>
            <person name="Boedeker C."/>
            <person name="Pinto D."/>
            <person name="Vollmers J."/>
            <person name="Rivas-Marin E."/>
            <person name="Kohn T."/>
            <person name="Peeters S.H."/>
            <person name="Heuer A."/>
            <person name="Rast P."/>
            <person name="Oberbeckmann S."/>
            <person name="Bunk B."/>
            <person name="Jeske O."/>
            <person name="Meyerdierks A."/>
            <person name="Storesund J.E."/>
            <person name="Kallscheuer N."/>
            <person name="Luecker S."/>
            <person name="Lage O.M."/>
            <person name="Pohl T."/>
            <person name="Merkel B.J."/>
            <person name="Hornburger P."/>
            <person name="Mueller R.-W."/>
            <person name="Bruemmer F."/>
            <person name="Labrenz M."/>
            <person name="Spormann A.M."/>
            <person name="Op den Camp H."/>
            <person name="Overmann J."/>
            <person name="Amann R."/>
            <person name="Jetten M.S.M."/>
            <person name="Mascher T."/>
            <person name="Medema M.H."/>
            <person name="Devos D.P."/>
            <person name="Kaster A.-K."/>
            <person name="Ovreas L."/>
            <person name="Rohde M."/>
            <person name="Galperin M.Y."/>
            <person name="Jogler C."/>
        </authorList>
    </citation>
    <scope>NUCLEOTIDE SEQUENCE [LARGE SCALE GENOMIC DNA]</scope>
    <source>
        <strain evidence="3 4">Pla85_3_4</strain>
    </source>
</reference>
<evidence type="ECO:0008006" key="5">
    <source>
        <dbReference type="Google" id="ProtNLM"/>
    </source>
</evidence>
<gene>
    <name evidence="3" type="ORF">Pla8534_06900</name>
</gene>
<keyword evidence="4" id="KW-1185">Reference proteome</keyword>
<evidence type="ECO:0000256" key="1">
    <source>
        <dbReference type="SAM" id="MobiDB-lite"/>
    </source>
</evidence>
<evidence type="ECO:0000256" key="2">
    <source>
        <dbReference type="SAM" id="SignalP"/>
    </source>
</evidence>
<accession>A0A518DM45</accession>
<feature type="region of interest" description="Disordered" evidence="1">
    <location>
        <begin position="638"/>
        <end position="662"/>
    </location>
</feature>
<feature type="signal peptide" evidence="2">
    <location>
        <begin position="1"/>
        <end position="22"/>
    </location>
</feature>
<dbReference type="OrthoDB" id="5136785at2"/>
<protein>
    <recommendedName>
        <fullName evidence="5">Alpha glucuronidase N-terminal domain-containing protein</fullName>
    </recommendedName>
</protein>
<keyword evidence="2" id="KW-0732">Signal</keyword>
<dbReference type="PANTHER" id="PTHR47406">
    <property type="entry name" value="COAGULATION FACTOR 5/8 TYPE, C-TERMINAL"/>
    <property type="match status" value="1"/>
</dbReference>
<evidence type="ECO:0000313" key="4">
    <source>
        <dbReference type="Proteomes" id="UP000317648"/>
    </source>
</evidence>
<organism evidence="3 4">
    <name type="scientific">Lignipirellula cremea</name>
    <dbReference type="NCBI Taxonomy" id="2528010"/>
    <lineage>
        <taxon>Bacteria</taxon>
        <taxon>Pseudomonadati</taxon>
        <taxon>Planctomycetota</taxon>
        <taxon>Planctomycetia</taxon>
        <taxon>Pirellulales</taxon>
        <taxon>Pirellulaceae</taxon>
        <taxon>Lignipirellula</taxon>
    </lineage>
</organism>
<sequence precursor="true">MHKLRSLLFLFALLAVPVTAQAAFVLVDKPAGVGPAPLILFADAPPYTVQAAEELAGYIEQICGEKPQLIHGAPDPLPARAVWLGVQPAVRQLFPQVDFDFAHPEEILLSANDQHLVIAGRDRWDPEHLIVEGIDEKIVGRQLEYGTANAIYTFVQDHLGVRWLWPGKLGEDVPQRATIAIEPFTYRHHPQIRGRGGVFNFSELSNRGYGRSHDWTRRQRLQLNSLQTAGGHAFAQWWDRLHETQPELFALQPNGQRDGHPSPHNAKLCQSNPAVWKQWLLDVEEQLKEDPNRTVFNGSPNDGWSSGHCVCEKCRAWDHPEGEPRLMHWHHFREVRPALSDRHVTFANQLARVLKERYPDKDYYVLMNSYGHSRPKPIKARPAKNVIISSVANFYGRTALVDRGSTWGTTHRDQFQAWGELTDQVIWRPNTGSPAGWQQGLPDLSIAQLQKDIPFVAEKHCIGIFIDGVWEHWATLGPQYYLMAQLVWDPAADGEKILADYYHRAFGPAAADVRAYFETFEQARSAFVAKPVDEIVVFNFPQMYTEELFRQADEHLQSAEQKVAGGPEIFQQRVAFVRTGMKYSELQMANIRAMRSYWQTKDEKVALQVQANWKALEAICAEHPYAINWRAVSPTTPRMMGLHPDHPNPRWKPEQVKDLDQN</sequence>
<dbReference type="AlphaFoldDB" id="A0A518DM45"/>
<dbReference type="InterPro" id="IPR032287">
    <property type="entry name" value="DUF4838"/>
</dbReference>
<proteinExistence type="predicted"/>
<feature type="compositionally biased region" description="Basic and acidic residues" evidence="1">
    <location>
        <begin position="643"/>
        <end position="662"/>
    </location>
</feature>
<dbReference type="RefSeq" id="WP_145049277.1">
    <property type="nucleotide sequence ID" value="NZ_CP036433.1"/>
</dbReference>
<feature type="chain" id="PRO_5021872410" description="Alpha glucuronidase N-terminal domain-containing protein" evidence="2">
    <location>
        <begin position="23"/>
        <end position="662"/>
    </location>
</feature>
<name>A0A518DM45_9BACT</name>
<dbReference type="Proteomes" id="UP000317648">
    <property type="component" value="Chromosome"/>
</dbReference>
<dbReference type="EMBL" id="CP036433">
    <property type="protein sequence ID" value="QDU92917.1"/>
    <property type="molecule type" value="Genomic_DNA"/>
</dbReference>